<dbReference type="InterPro" id="IPR024615">
    <property type="entry name" value="CRISPR-assoc_Cmr2_N"/>
</dbReference>
<accession>A0A8D5U6S7</accession>
<dbReference type="Gene3D" id="3.30.70.270">
    <property type="match status" value="1"/>
</dbReference>
<dbReference type="NCBIfam" id="TIGR02577">
    <property type="entry name" value="cas_TM1794_Cmr2"/>
    <property type="match status" value="1"/>
</dbReference>
<proteinExistence type="predicted"/>
<feature type="domain" description="CRISPR-associated protein Cmr2 N-terminal" evidence="3">
    <location>
        <begin position="200"/>
        <end position="331"/>
    </location>
</feature>
<dbReference type="EMBL" id="AP024597">
    <property type="protein sequence ID" value="BCU70042.1"/>
    <property type="molecule type" value="Genomic_DNA"/>
</dbReference>
<dbReference type="AlphaFoldDB" id="A0A8D5U6S7"/>
<evidence type="ECO:0000259" key="3">
    <source>
        <dbReference type="Pfam" id="PF12469"/>
    </source>
</evidence>
<protein>
    <submittedName>
        <fullName evidence="5">Type III-B CRISPR-associated protein Cas10/Cmr2</fullName>
    </submittedName>
</protein>
<organism evidence="5 6">
    <name type="scientific">Stygiolobus caldivivus</name>
    <dbReference type="NCBI Taxonomy" id="2824673"/>
    <lineage>
        <taxon>Archaea</taxon>
        <taxon>Thermoproteota</taxon>
        <taxon>Thermoprotei</taxon>
        <taxon>Sulfolobales</taxon>
        <taxon>Sulfolobaceae</taxon>
        <taxon>Stygiolobus</taxon>
    </lineage>
</organism>
<evidence type="ECO:0000259" key="4">
    <source>
        <dbReference type="Pfam" id="PF22335"/>
    </source>
</evidence>
<dbReference type="KEGG" id="csty:KN1_13390"/>
<dbReference type="InterPro" id="IPR043128">
    <property type="entry name" value="Rev_trsase/Diguanyl_cyclase"/>
</dbReference>
<evidence type="ECO:0000313" key="6">
    <source>
        <dbReference type="Proteomes" id="UP000825123"/>
    </source>
</evidence>
<evidence type="ECO:0000313" key="5">
    <source>
        <dbReference type="EMBL" id="BCU70042.1"/>
    </source>
</evidence>
<name>A0A8D5U6S7_9CREN</name>
<dbReference type="GO" id="GO:0051607">
    <property type="term" value="P:defense response to virus"/>
    <property type="evidence" value="ECO:0007669"/>
    <property type="project" value="UniProtKB-KW"/>
</dbReference>
<dbReference type="Gene3D" id="3.30.70.2220">
    <property type="entry name" value="CRISPR-Cas system, Cmr2 subunit, D1 domain, cysteine cluster"/>
    <property type="match status" value="1"/>
</dbReference>
<dbReference type="InterPro" id="IPR013407">
    <property type="entry name" value="CRISPR-assoc_prot_Cmr2"/>
</dbReference>
<dbReference type="GO" id="GO:0000166">
    <property type="term" value="F:nucleotide binding"/>
    <property type="evidence" value="ECO:0007669"/>
    <property type="project" value="UniProtKB-KW"/>
</dbReference>
<dbReference type="InterPro" id="IPR054767">
    <property type="entry name" value="Cas10-Cmr2_palm2"/>
</dbReference>
<reference evidence="5 6" key="1">
    <citation type="submission" date="2021-04" db="EMBL/GenBank/DDBJ databases">
        <title>Complete genome sequence of Stygiolobus sp. KN-1.</title>
        <authorList>
            <person name="Nakamura K."/>
            <person name="Sakai H."/>
            <person name="Kurosawa N."/>
        </authorList>
    </citation>
    <scope>NUCLEOTIDE SEQUENCE [LARGE SCALE GENOMIC DNA]</scope>
    <source>
        <strain evidence="5 6">KN-1</strain>
    </source>
</reference>
<dbReference type="Pfam" id="PF22335">
    <property type="entry name" value="Cas10-Cmr2_palm2"/>
    <property type="match status" value="1"/>
</dbReference>
<evidence type="ECO:0000256" key="1">
    <source>
        <dbReference type="ARBA" id="ARBA00022741"/>
    </source>
</evidence>
<dbReference type="Pfam" id="PF12469">
    <property type="entry name" value="Cmr2_N"/>
    <property type="match status" value="1"/>
</dbReference>
<evidence type="ECO:0000256" key="2">
    <source>
        <dbReference type="ARBA" id="ARBA00023118"/>
    </source>
</evidence>
<dbReference type="InterPro" id="IPR038242">
    <property type="entry name" value="Cmr2_N"/>
</dbReference>
<sequence>MEDITTVKTLSMFHDPAWKPWAITNKVGPVVKGVLEALGMGGYYEQSGEAHERESVSMAKAIMGLREVPEGVRRAVHSADVFAASADRFLTPRTKNVVGVPGYKVNILNPYLCYEIKEPPKGGVEEFVRGSISLYSKVKDEKLRYNVVYTSLELMWYKYNPKSLPVADTRVLTHSVFDHLYAVASLSNWFLDGTGPSGKFVKVDIPGIQSVISKARKAKDLWAGSWVVSFLAYKVTEPLIREYGADVVISPFMGLNPFLISSLIKGLQEGVREGKVDKEVVEQYKALFPEDLLTPYQPVMPATVYLALPNKVGDVKQLISKNYLEAWGELVDNIDTPQLKAIRDYPVMPLRVRVLDVNEVYKEFTGKIKGHGDPELIEVAKSLFLDYMFRKVGEPDKVKVFFGVTYYAEANSSTTSTFREKRGYSMCTMCGVLPAVVSGGKKGEGDTTYPGLDEGENLCGYCYTKRAIGDRGSVRELLEALGFYTEKDFELLPSTIDIANMELWKEVLDKAKQYGAEKKGVLPAPLKGHEDVGGLFNITRDERPLMKLLDPEKREEVVDKLKEYIKDERFLSNLHKKVKTYYAIVRGDGDMVGSKVLKGKIKVDLKEYLSRARNAAAEEGPAKNEDRAKNGDRVSKMLDLLKELGLSDGDENVVPVTPVYLIAVSRALAVTAIKDAESVRDKGVLVFAGGDDVMFLTSVEKAMELVKETRSNYWGFPVGFHVINGAVFDSLALYGRSYGVLVAHYRDAVFNLWEIARELEELKDRVALEGEKVKDVTSVLKTRGQYGVKDVAVLYNKPRIDGYTLTLETFEVYEALKANVGVKGGLSSGFIKDWLGTDREVLREFPREAIAYLFSRNSQKWKGTKLEDLYRKLVGLDVVIKVEGGVHDEQSDEGAEEGDLRDERTELIKAYDHLGV</sequence>
<keyword evidence="6" id="KW-1185">Reference proteome</keyword>
<keyword evidence="1" id="KW-0547">Nucleotide-binding</keyword>
<gene>
    <name evidence="5" type="ORF">KN1_13390</name>
</gene>
<keyword evidence="2" id="KW-0051">Antiviral defense</keyword>
<feature type="domain" description="Cas10/Cmr2 second palm" evidence="4">
    <location>
        <begin position="581"/>
        <end position="761"/>
    </location>
</feature>
<dbReference type="Proteomes" id="UP000825123">
    <property type="component" value="Chromosome"/>
</dbReference>